<protein>
    <submittedName>
        <fullName evidence="3">PRC-barrel domain containing protein</fullName>
    </submittedName>
</protein>
<keyword evidence="4" id="KW-1185">Reference proteome</keyword>
<feature type="compositionally biased region" description="Basic and acidic residues" evidence="1">
    <location>
        <begin position="176"/>
        <end position="185"/>
    </location>
</feature>
<dbReference type="EMBL" id="VNFH01000002">
    <property type="protein sequence ID" value="TVU72697.1"/>
    <property type="molecule type" value="Genomic_DNA"/>
</dbReference>
<proteinExistence type="predicted"/>
<keyword evidence="2" id="KW-0732">Signal</keyword>
<dbReference type="Gene3D" id="2.30.30.240">
    <property type="entry name" value="PRC-barrel domain"/>
    <property type="match status" value="1"/>
</dbReference>
<name>A0A558HU87_9GAMM</name>
<dbReference type="AlphaFoldDB" id="A0A558HU87"/>
<sequence length="185" mass="20209">MSKMNRKQILGAITATTLLSTSGLAMASPQGLYSADELMDAEVYLQNDDSKIIGEVEDILLDDNMQVAALVVESDEALGLNEQQYVVQAGKFTLQTEQGDNPETLEYRIHVSMDESQFKEQPQYTTDWWQDTRKSAAAAWDETKNTASSAWQDTRAATANALTTAGNAISGSANDAEDKMTDDAQ</sequence>
<accession>A0A558HU87</accession>
<evidence type="ECO:0000313" key="4">
    <source>
        <dbReference type="Proteomes" id="UP000319941"/>
    </source>
</evidence>
<feature type="chain" id="PRO_5022024277" evidence="2">
    <location>
        <begin position="28"/>
        <end position="185"/>
    </location>
</feature>
<dbReference type="Proteomes" id="UP000319941">
    <property type="component" value="Unassembled WGS sequence"/>
</dbReference>
<feature type="region of interest" description="Disordered" evidence="1">
    <location>
        <begin position="165"/>
        <end position="185"/>
    </location>
</feature>
<organism evidence="3 4">
    <name type="scientific">Cobetia crustatorum</name>
    <dbReference type="NCBI Taxonomy" id="553385"/>
    <lineage>
        <taxon>Bacteria</taxon>
        <taxon>Pseudomonadati</taxon>
        <taxon>Pseudomonadota</taxon>
        <taxon>Gammaproteobacteria</taxon>
        <taxon>Oceanospirillales</taxon>
        <taxon>Halomonadaceae</taxon>
        <taxon>Cobetia</taxon>
    </lineage>
</organism>
<dbReference type="SUPFAM" id="SSF50346">
    <property type="entry name" value="PRC-barrel domain"/>
    <property type="match status" value="1"/>
</dbReference>
<dbReference type="InterPro" id="IPR011033">
    <property type="entry name" value="PRC_barrel-like_sf"/>
</dbReference>
<gene>
    <name evidence="3" type="ORF">FQP86_03205</name>
</gene>
<evidence type="ECO:0000256" key="1">
    <source>
        <dbReference type="SAM" id="MobiDB-lite"/>
    </source>
</evidence>
<evidence type="ECO:0000313" key="3">
    <source>
        <dbReference type="EMBL" id="TVU72697.1"/>
    </source>
</evidence>
<evidence type="ECO:0000256" key="2">
    <source>
        <dbReference type="SAM" id="SignalP"/>
    </source>
</evidence>
<comment type="caution">
    <text evidence="3">The sequence shown here is derived from an EMBL/GenBank/DDBJ whole genome shotgun (WGS) entry which is preliminary data.</text>
</comment>
<dbReference type="OrthoDB" id="6182585at2"/>
<reference evidence="3 4" key="1">
    <citation type="submission" date="2019-07" db="EMBL/GenBank/DDBJ databases">
        <title>Diversity of Bacteria from Kongsfjorden, Arctic.</title>
        <authorList>
            <person name="Yu Y."/>
        </authorList>
    </citation>
    <scope>NUCLEOTIDE SEQUENCE [LARGE SCALE GENOMIC DNA]</scope>
    <source>
        <strain evidence="3 4">SM1923</strain>
    </source>
</reference>
<dbReference type="RefSeq" id="WP_024952016.1">
    <property type="nucleotide sequence ID" value="NZ_CAWOWR010000076.1"/>
</dbReference>
<feature type="signal peptide" evidence="2">
    <location>
        <begin position="1"/>
        <end position="27"/>
    </location>
</feature>